<dbReference type="PANTHER" id="PTHR24104">
    <property type="entry name" value="E3 UBIQUITIN-PROTEIN LIGASE NHLRC1-RELATED"/>
    <property type="match status" value="1"/>
</dbReference>
<dbReference type="PANTHER" id="PTHR24104:SF47">
    <property type="entry name" value="E3 UBIQUITIN-PROTEIN LIGASE NHLRC1"/>
    <property type="match status" value="1"/>
</dbReference>
<name>A0AA36BW08_OCTVU</name>
<gene>
    <name evidence="1" type="ORF">OCTVUL_1B025929</name>
</gene>
<sequence length="1771" mass="205102">MEKMNEEKILALVPSAVCDTAPIYKKSTQILPQVLHTQNTEKSEEQEMSILPSFQHIVTCYLAIIKTDYINTFIDYVKDKCNHIESMGLEGSCILRNIKRKMRRFLKFTKQHNDYVHQNLGWFQQRLFDIYITCNPYSHKTIEPPKVTTKFRPLLSVVTREAKFEESGEKFDKNTISNIVAIQDGIVTYSRHCMTICCITRNGDRNYVHCPSSVTDFTRIGQDIVLATLPFRKMILIIHPISFTIKTIQLELYLASYLEHSTLIGVEMFRKVIYLVNWDDDSIKRKIITKEIPAAIAVGPGKNILTSFSNSNEVVCYNPDGQQLFEVETHSMVLPTKLTFYQRHFYVLQGRIIYKVSATGGMKKRDIGRKCWDISVGKDIILVTDVFGIPHIIKTNKDFWPRLPYNHQLRTPSLNNHIYIEDCNSITNILPMSTSSILIIYSNKNAILFTDSGEIINQNNLTFLELPSIFCRINSNRFLVFYHEKKALQYIACPELRKGPLIKVHTDYIKICHIVSNKCLAVTTIESKNKIHILLIKENKVDIIERISLKHDNVTIAATPVNFAVVDRREHKLVFYSTSGEELFEKCLPFYGDPHHIYSDNVYFYVLFKRQSIVICYDIYGVIKWQWKLPLPVHPHIAIFQGTVYVLDIEHNRVLLYKYQNRSSGCYLHTKNPYIRHLNLRLKEKENDKKLVIAKICHLANGELVVSDINSDCLLYISKGGDIVSKLSLPSTSTDIRRWDSNQIGVTLPLEKQLRVIGNLSKTIRTVSLSQPYVLVCKLGKGQIVCYSDKASGFDILAIKNYNQVEIIHRINFPFVVKSLAIENETLNLLIVTGKKAFRYNTTFSGGGRCFSSFKMVPSVLLSQVKYPPNLYGGSIDKMFVYLIDNSRMFAINDHNLLVNDLVTNNQLNIYIDMVDVFSRNICVSEMLSSTIYQQDLTVSDKARRVHLPQLFGDENPVEIYRLVITENNLIAGYDDTNKNIKIFTFDGQLLDSMKMDANCDIKMCRGQSNTLVIMMKNYEYQLVVLKVEFPLSLVVYQTRNKYDCVASLSNNQLVCSCWNDRRSLYVVDVDEIHSTVNETLLTKGKQDYRNYITKIQYIKVTDDNVIIALDKHFIIFFNSDGQHLHSFRHYMEFHACDDNITTDDSYLYTYGQWDKYHSLTEYKNIVCLTKTGEYGRVFLNQRIYKEKLFFPTINCKGPRFVGSRCEKNELYVEGYFMINREKFPVSRLLTDKCPVQVKDIDISDEGKTVVCEQANNGNVKIFDKDGKLLCYRNVASLVGGVCFTQESHIMATVPKRKEIFQLKEQDLKKYKGWPSQVPYGVIWRKVKNIYWCVHIELIECHCIKIDGDHLNILESMSLLNLDSGLHFPSITSQMNKEIFSHELINKFKCSGGGGERDKSGEIIGEGRLKVRCGKYIAECKLGNDEISVRRMPQRTAMVPLSIPTFDEPVDYDRLDIKDRNSKLIKLNDYVSVLMFRGSVTLIRTTGEILQHKRLPQQQQQPLGICRWTDGHFIVAFGKEMMVFNRNLCRLKTIKTEKYYNTIHKYKDNQLVCGGHYIRNITRYGRDKYERIDYNKKFYFFCNDPDAYDSYYVDVVDINDGKCKYEVCCGKTNILGCLKGESMVDDVGVTSYGDIVVMRRETKNEEELELYFDVCFVEWFREKSLVRRIKVEDIYNIDVYYIHRSYLTAIGEYVYITDSENNIYQIPALTKQQSAEDIEILTSKDIQKFLLLRRDDNEVCQVLGFDISDNSFMVFGIIPGRQSFAFFLYDK</sequence>
<dbReference type="EMBL" id="OX597840">
    <property type="protein sequence ID" value="CAI9741691.1"/>
    <property type="molecule type" value="Genomic_DNA"/>
</dbReference>
<evidence type="ECO:0000313" key="2">
    <source>
        <dbReference type="Proteomes" id="UP001162480"/>
    </source>
</evidence>
<dbReference type="InterPro" id="IPR011044">
    <property type="entry name" value="Quino_amine_DH_bsu"/>
</dbReference>
<reference evidence="1" key="1">
    <citation type="submission" date="2023-08" db="EMBL/GenBank/DDBJ databases">
        <authorList>
            <person name="Alioto T."/>
            <person name="Alioto T."/>
            <person name="Gomez Garrido J."/>
        </authorList>
    </citation>
    <scope>NUCLEOTIDE SEQUENCE</scope>
</reference>
<dbReference type="GO" id="GO:0061630">
    <property type="term" value="F:ubiquitin protein ligase activity"/>
    <property type="evidence" value="ECO:0007669"/>
    <property type="project" value="TreeGrafter"/>
</dbReference>
<proteinExistence type="predicted"/>
<dbReference type="GO" id="GO:0043161">
    <property type="term" value="P:proteasome-mediated ubiquitin-dependent protein catabolic process"/>
    <property type="evidence" value="ECO:0007669"/>
    <property type="project" value="TreeGrafter"/>
</dbReference>
<dbReference type="SUPFAM" id="SSF50998">
    <property type="entry name" value="Quinoprotein alcohol dehydrogenase-like"/>
    <property type="match status" value="1"/>
</dbReference>
<accession>A0AA36BW08</accession>
<dbReference type="Proteomes" id="UP001162480">
    <property type="component" value="Chromosome 27"/>
</dbReference>
<dbReference type="GO" id="GO:0000209">
    <property type="term" value="P:protein polyubiquitination"/>
    <property type="evidence" value="ECO:0007669"/>
    <property type="project" value="TreeGrafter"/>
</dbReference>
<dbReference type="SUPFAM" id="SSF63825">
    <property type="entry name" value="YWTD domain"/>
    <property type="match status" value="1"/>
</dbReference>
<evidence type="ECO:0000313" key="1">
    <source>
        <dbReference type="EMBL" id="CAI9741691.1"/>
    </source>
</evidence>
<dbReference type="InterPro" id="IPR050952">
    <property type="entry name" value="TRIM-NHL_E3_ligases"/>
</dbReference>
<dbReference type="InterPro" id="IPR011047">
    <property type="entry name" value="Quinoprotein_ADH-like_sf"/>
</dbReference>
<keyword evidence="2" id="KW-1185">Reference proteome</keyword>
<organism evidence="1 2">
    <name type="scientific">Octopus vulgaris</name>
    <name type="common">Common octopus</name>
    <dbReference type="NCBI Taxonomy" id="6645"/>
    <lineage>
        <taxon>Eukaryota</taxon>
        <taxon>Metazoa</taxon>
        <taxon>Spiralia</taxon>
        <taxon>Lophotrochozoa</taxon>
        <taxon>Mollusca</taxon>
        <taxon>Cephalopoda</taxon>
        <taxon>Coleoidea</taxon>
        <taxon>Octopodiformes</taxon>
        <taxon>Octopoda</taxon>
        <taxon>Incirrata</taxon>
        <taxon>Octopodidae</taxon>
        <taxon>Octopus</taxon>
    </lineage>
</organism>
<dbReference type="SUPFAM" id="SSF50969">
    <property type="entry name" value="YVTN repeat-like/Quinoprotein amine dehydrogenase"/>
    <property type="match status" value="1"/>
</dbReference>
<protein>
    <submittedName>
        <fullName evidence="1">Uncharacterized protein</fullName>
    </submittedName>
</protein>